<feature type="domain" description="Transposase IS110-like N-terminal" evidence="1">
    <location>
        <begin position="11"/>
        <end position="157"/>
    </location>
</feature>
<dbReference type="PANTHER" id="PTHR33055">
    <property type="entry name" value="TRANSPOSASE FOR INSERTION SEQUENCE ELEMENT IS1111A"/>
    <property type="match status" value="1"/>
</dbReference>
<dbReference type="Pfam" id="PF02371">
    <property type="entry name" value="Transposase_20"/>
    <property type="match status" value="1"/>
</dbReference>
<dbReference type="InterPro" id="IPR047650">
    <property type="entry name" value="Transpos_IS110"/>
</dbReference>
<accession>A0A7U7GAJ8</accession>
<organism evidence="3 4">
    <name type="scientific">Candidatus Contendobacter odensis Run_B_J11</name>
    <dbReference type="NCBI Taxonomy" id="1400861"/>
    <lineage>
        <taxon>Bacteria</taxon>
        <taxon>Pseudomonadati</taxon>
        <taxon>Pseudomonadota</taxon>
        <taxon>Gammaproteobacteria</taxon>
        <taxon>Candidatus Competibacteraceae</taxon>
        <taxon>Candidatus Contendibacter</taxon>
    </lineage>
</organism>
<evidence type="ECO:0000259" key="2">
    <source>
        <dbReference type="Pfam" id="PF02371"/>
    </source>
</evidence>
<dbReference type="PANTHER" id="PTHR33055:SF15">
    <property type="entry name" value="TRANSPOSASE-RELATED"/>
    <property type="match status" value="1"/>
</dbReference>
<feature type="domain" description="Transposase IS116/IS110/IS902 C-terminal" evidence="2">
    <location>
        <begin position="254"/>
        <end position="338"/>
    </location>
</feature>
<dbReference type="NCBIfam" id="NF033542">
    <property type="entry name" value="transpos_IS110"/>
    <property type="match status" value="1"/>
</dbReference>
<dbReference type="AlphaFoldDB" id="A0A7U7GAJ8"/>
<evidence type="ECO:0000313" key="3">
    <source>
        <dbReference type="EMBL" id="CDH44600.1"/>
    </source>
</evidence>
<keyword evidence="4" id="KW-1185">Reference proteome</keyword>
<dbReference type="EMBL" id="CBTK010000086">
    <property type="protein sequence ID" value="CDH44600.1"/>
    <property type="molecule type" value="Genomic_DNA"/>
</dbReference>
<name>A0A7U7GAJ8_9GAMM</name>
<proteinExistence type="predicted"/>
<comment type="caution">
    <text evidence="3">The sequence shown here is derived from an EMBL/GenBank/DDBJ whole genome shotgun (WGS) entry which is preliminary data.</text>
</comment>
<protein>
    <submittedName>
        <fullName evidence="3">Transposase</fullName>
    </submittedName>
</protein>
<sequence length="405" mass="44912">MDIQPIFRCAVGIDIHLALLCVCIIIAEPGVEPVVHRREFGGFQRDRRAMADWIASFKPDIVVMESTGIYWKSPYAALEKVGIHAQVVNARQVKKVPGRKTDTSDAEWLAMLARAGLLRGSFIPPERLHTLRQVSRHHQKITAMRAMEKNRLVKVLSDAGVRITAVVSDPHGVAATAMINCLLDGGTPEQALSLAGRLQAPREELLAALQGELSADHRFVANTIRHHLQALEAQRADLERYLVEALQPHEAALQLLMTMPGIDRLAAAKLLVEIGVDMTAFGNAGRLCKWAGVCPGNDESAGKRRRGDTAPGNRYVRTLLCQIAWAAVRTTSQFKSRFQNLVSRRGTKKAIVAIGHKVLKTVFVLLSRQVPYHDSTVDYEALAVKRNAPRWIKQLRKFGYLPKMA</sequence>
<dbReference type="OrthoDB" id="9815354at2"/>
<dbReference type="GO" id="GO:0003677">
    <property type="term" value="F:DNA binding"/>
    <property type="evidence" value="ECO:0007669"/>
    <property type="project" value="InterPro"/>
</dbReference>
<dbReference type="GO" id="GO:0004803">
    <property type="term" value="F:transposase activity"/>
    <property type="evidence" value="ECO:0007669"/>
    <property type="project" value="InterPro"/>
</dbReference>
<dbReference type="GO" id="GO:0006313">
    <property type="term" value="P:DNA transposition"/>
    <property type="evidence" value="ECO:0007669"/>
    <property type="project" value="InterPro"/>
</dbReference>
<gene>
    <name evidence="3" type="ORF">BN874_1760002</name>
</gene>
<evidence type="ECO:0000259" key="1">
    <source>
        <dbReference type="Pfam" id="PF01548"/>
    </source>
</evidence>
<evidence type="ECO:0000313" key="4">
    <source>
        <dbReference type="Proteomes" id="UP000019184"/>
    </source>
</evidence>
<dbReference type="Pfam" id="PF01548">
    <property type="entry name" value="DEDD_Tnp_IS110"/>
    <property type="match status" value="1"/>
</dbReference>
<dbReference type="InterPro" id="IPR003346">
    <property type="entry name" value="Transposase_20"/>
</dbReference>
<dbReference type="Proteomes" id="UP000019184">
    <property type="component" value="Unassembled WGS sequence"/>
</dbReference>
<dbReference type="RefSeq" id="WP_034431787.1">
    <property type="nucleotide sequence ID" value="NZ_CBTK010000086.1"/>
</dbReference>
<reference evidence="3 4" key="1">
    <citation type="journal article" date="2014" name="ISME J.">
        <title>Candidatus Competibacter-lineage genomes retrieved from metagenomes reveal functional metabolic diversity.</title>
        <authorList>
            <person name="McIlroy S.J."/>
            <person name="Albertsen M."/>
            <person name="Andresen E.K."/>
            <person name="Saunders A.M."/>
            <person name="Kristiansen R."/>
            <person name="Stokholm-Bjerregaard M."/>
            <person name="Nielsen K.L."/>
            <person name="Nielsen P.H."/>
        </authorList>
    </citation>
    <scope>NUCLEOTIDE SEQUENCE [LARGE SCALE GENOMIC DNA]</scope>
    <source>
        <strain evidence="3 4">Run_B_J11</strain>
    </source>
</reference>
<dbReference type="InterPro" id="IPR002525">
    <property type="entry name" value="Transp_IS110-like_N"/>
</dbReference>